<name>A0A5B9MEP6_9BACT</name>
<dbReference type="Pfam" id="PF20093">
    <property type="entry name" value="DUF6484"/>
    <property type="match status" value="1"/>
</dbReference>
<gene>
    <name evidence="3" type="ORF">Mal15_25120</name>
</gene>
<feature type="compositionally biased region" description="Basic and acidic residues" evidence="1">
    <location>
        <begin position="12"/>
        <end position="22"/>
    </location>
</feature>
<organism evidence="3 4">
    <name type="scientific">Stieleria maiorica</name>
    <dbReference type="NCBI Taxonomy" id="2795974"/>
    <lineage>
        <taxon>Bacteria</taxon>
        <taxon>Pseudomonadati</taxon>
        <taxon>Planctomycetota</taxon>
        <taxon>Planctomycetia</taxon>
        <taxon>Pirellulales</taxon>
        <taxon>Pirellulaceae</taxon>
        <taxon>Stieleria</taxon>
    </lineage>
</organism>
<dbReference type="Proteomes" id="UP000321353">
    <property type="component" value="Chromosome"/>
</dbReference>
<accession>A0A5B9MEP6</accession>
<protein>
    <recommendedName>
        <fullName evidence="2">DUF6484 domain-containing protein</fullName>
    </recommendedName>
</protein>
<feature type="region of interest" description="Disordered" evidence="1">
    <location>
        <begin position="1"/>
        <end position="34"/>
    </location>
</feature>
<keyword evidence="4" id="KW-1185">Reference proteome</keyword>
<dbReference type="RefSeq" id="WP_199773852.1">
    <property type="nucleotide sequence ID" value="NZ_CP036264.1"/>
</dbReference>
<dbReference type="EMBL" id="CP036264">
    <property type="protein sequence ID" value="QEF98460.1"/>
    <property type="molecule type" value="Genomic_DNA"/>
</dbReference>
<dbReference type="InterPro" id="IPR045506">
    <property type="entry name" value="DUF6484"/>
</dbReference>
<reference evidence="3 4" key="1">
    <citation type="submission" date="2019-02" db="EMBL/GenBank/DDBJ databases">
        <title>Planctomycetal bacteria perform biofilm scaping via a novel small molecule.</title>
        <authorList>
            <person name="Jeske O."/>
            <person name="Boedeker C."/>
            <person name="Wiegand S."/>
            <person name="Breitling P."/>
            <person name="Kallscheuer N."/>
            <person name="Jogler M."/>
            <person name="Rohde M."/>
            <person name="Petersen J."/>
            <person name="Medema M.H."/>
            <person name="Surup F."/>
            <person name="Jogler C."/>
        </authorList>
    </citation>
    <scope>NUCLEOTIDE SEQUENCE [LARGE SCALE GENOMIC DNA]</scope>
    <source>
        <strain evidence="3 4">Mal15</strain>
    </source>
</reference>
<evidence type="ECO:0000256" key="1">
    <source>
        <dbReference type="SAM" id="MobiDB-lite"/>
    </source>
</evidence>
<proteinExistence type="predicted"/>
<dbReference type="AlphaFoldDB" id="A0A5B9MEP6"/>
<evidence type="ECO:0000313" key="4">
    <source>
        <dbReference type="Proteomes" id="UP000321353"/>
    </source>
</evidence>
<dbReference type="KEGG" id="smam:Mal15_25120"/>
<evidence type="ECO:0000259" key="2">
    <source>
        <dbReference type="Pfam" id="PF20093"/>
    </source>
</evidence>
<evidence type="ECO:0000313" key="3">
    <source>
        <dbReference type="EMBL" id="QEF98460.1"/>
    </source>
</evidence>
<sequence length="175" mass="18826">MLQSTPARSRRLNSEDDREPKMDQGPTATRQSLRAMPQASVVVGRLARLHDDGTPRVDFPGNPSEQGSIARSTAQITANDVGRDVVLMFESGDLSRPIIMGVIQPPQEVTHDASTVVADVDHQRLVLSADREIVLQCGKASITLTRSGKVLIRGAYVSSRSSGANRIKGGSVQIN</sequence>
<feature type="domain" description="DUF6484" evidence="2">
    <location>
        <begin position="43"/>
        <end position="103"/>
    </location>
</feature>